<evidence type="ECO:0000259" key="1">
    <source>
        <dbReference type="Pfam" id="PF00339"/>
    </source>
</evidence>
<dbReference type="AlphaFoldDB" id="A0A8K0PF04"/>
<name>A0A8K0PF04_9PEZI</name>
<dbReference type="InterPro" id="IPR014752">
    <property type="entry name" value="Arrestin-like_C"/>
</dbReference>
<dbReference type="Gene3D" id="2.60.40.640">
    <property type="match status" value="1"/>
</dbReference>
<protein>
    <recommendedName>
        <fullName evidence="1">Arrestin-like N-terminal domain-containing protein</fullName>
    </recommendedName>
</protein>
<comment type="caution">
    <text evidence="2">The sequence shown here is derived from an EMBL/GenBank/DDBJ whole genome shotgun (WGS) entry which is preliminary data.</text>
</comment>
<reference evidence="2" key="1">
    <citation type="submission" date="2021-07" db="EMBL/GenBank/DDBJ databases">
        <title>Elsinoe batatas strain:CRI-CJ2 Genome sequencing and assembly.</title>
        <authorList>
            <person name="Huang L."/>
        </authorList>
    </citation>
    <scope>NUCLEOTIDE SEQUENCE</scope>
    <source>
        <strain evidence="2">CRI-CJ2</strain>
    </source>
</reference>
<dbReference type="InterPro" id="IPR011021">
    <property type="entry name" value="Arrestin-like_N"/>
</dbReference>
<evidence type="ECO:0000313" key="3">
    <source>
        <dbReference type="Proteomes" id="UP000809789"/>
    </source>
</evidence>
<organism evidence="2 3">
    <name type="scientific">Elsinoe batatas</name>
    <dbReference type="NCBI Taxonomy" id="2601811"/>
    <lineage>
        <taxon>Eukaryota</taxon>
        <taxon>Fungi</taxon>
        <taxon>Dikarya</taxon>
        <taxon>Ascomycota</taxon>
        <taxon>Pezizomycotina</taxon>
        <taxon>Dothideomycetes</taxon>
        <taxon>Dothideomycetidae</taxon>
        <taxon>Myriangiales</taxon>
        <taxon>Elsinoaceae</taxon>
        <taxon>Elsinoe</taxon>
    </lineage>
</organism>
<gene>
    <name evidence="2" type="ORF">KVT40_006503</name>
</gene>
<keyword evidence="3" id="KW-1185">Reference proteome</keyword>
<evidence type="ECO:0000313" key="2">
    <source>
        <dbReference type="EMBL" id="KAG8626102.1"/>
    </source>
</evidence>
<dbReference type="Pfam" id="PF00339">
    <property type="entry name" value="Arrestin_N"/>
    <property type="match status" value="1"/>
</dbReference>
<accession>A0A8K0PF04</accession>
<feature type="domain" description="Arrestin-like N-terminal" evidence="1">
    <location>
        <begin position="15"/>
        <end position="112"/>
    </location>
</feature>
<proteinExistence type="predicted"/>
<dbReference type="Proteomes" id="UP000809789">
    <property type="component" value="Unassembled WGS sequence"/>
</dbReference>
<sequence>MSSHGAAGTSSKSLSIILTNPQDYYLPQQVIAGVVQLDTVLDTAIASIVIHLKGLARSQARQPTGQTISSFSKEIVLLHRSELLYESKRTQKAASFQWPFRFELNPDPAVSTSVAHIGQNVSLLPSFHFLRSGSNVATDLSVAYLIEAEAVFLSDSPISRTNHKKTCSLPFRLLAAPPADLLDGSDPTIRGGKTQAVVIQTFDLLPDQEKSQVSSARRAARSLFRSKAVPKLTFDFDVSYPTSIQVGHPHPVPFIIGVQARTAADQTTVVPDQRSFYRYSTVFLKHASVKLRIVTDCICPTLRGDLCWADTQEQTMANHTLAETRLPLSSIYSEEKTGNSGSLRSCTDLGRTLGFKFRGESQTTNDATFDASFALLNMARRYYFDWTFIIECANQKLTIKGCSDEIALIPLQVKALVPSKRVSDSSEKSN</sequence>
<dbReference type="EMBL" id="JAESVG020000007">
    <property type="protein sequence ID" value="KAG8626102.1"/>
    <property type="molecule type" value="Genomic_DNA"/>
</dbReference>